<comment type="caution">
    <text evidence="6">The sequence shown here is derived from an EMBL/GenBank/DDBJ whole genome shotgun (WGS) entry which is preliminary data.</text>
</comment>
<evidence type="ECO:0000313" key="6">
    <source>
        <dbReference type="EMBL" id="MEN0579957.1"/>
    </source>
</evidence>
<dbReference type="InterPro" id="IPR058163">
    <property type="entry name" value="LysR-type_TF_proteobact-type"/>
</dbReference>
<dbReference type="Pfam" id="PF00126">
    <property type="entry name" value="HTH_1"/>
    <property type="match status" value="1"/>
</dbReference>
<reference evidence="6 7" key="1">
    <citation type="submission" date="2024-02" db="EMBL/GenBank/DDBJ databases">
        <title>Whole genome of MDR Enterobacteriaceae from southern Thailand.</title>
        <authorList>
            <person name="Surachat K."/>
        </authorList>
    </citation>
    <scope>NUCLEOTIDE SEQUENCE [LARGE SCALE GENOMIC DNA]</scope>
    <source>
        <strain evidence="6 7">PSU_29</strain>
    </source>
</reference>
<evidence type="ECO:0000256" key="1">
    <source>
        <dbReference type="ARBA" id="ARBA00009437"/>
    </source>
</evidence>
<evidence type="ECO:0000256" key="4">
    <source>
        <dbReference type="ARBA" id="ARBA00023163"/>
    </source>
</evidence>
<evidence type="ECO:0000256" key="3">
    <source>
        <dbReference type="ARBA" id="ARBA00023125"/>
    </source>
</evidence>
<comment type="similarity">
    <text evidence="1">Belongs to the LysR transcriptional regulatory family.</text>
</comment>
<accession>A0ABU9V687</accession>
<dbReference type="Pfam" id="PF03466">
    <property type="entry name" value="LysR_substrate"/>
    <property type="match status" value="1"/>
</dbReference>
<protein>
    <submittedName>
        <fullName evidence="6">LysR family transcriptional regulator</fullName>
    </submittedName>
</protein>
<dbReference type="RefSeq" id="WP_343194062.1">
    <property type="nucleotide sequence ID" value="NZ_JBCIVJ010000009.1"/>
</dbReference>
<dbReference type="PANTHER" id="PTHR30537:SF81">
    <property type="entry name" value="TRANSCRIPTIONAL REGULATOR-RELATED"/>
    <property type="match status" value="1"/>
</dbReference>
<keyword evidence="2" id="KW-0805">Transcription regulation</keyword>
<evidence type="ECO:0000259" key="5">
    <source>
        <dbReference type="PROSITE" id="PS50931"/>
    </source>
</evidence>
<evidence type="ECO:0000313" key="7">
    <source>
        <dbReference type="Proteomes" id="UP001411173"/>
    </source>
</evidence>
<keyword evidence="4" id="KW-0804">Transcription</keyword>
<dbReference type="InterPro" id="IPR005119">
    <property type="entry name" value="LysR_subst-bd"/>
</dbReference>
<proteinExistence type="inferred from homology"/>
<dbReference type="InterPro" id="IPR036390">
    <property type="entry name" value="WH_DNA-bd_sf"/>
</dbReference>
<dbReference type="SUPFAM" id="SSF46785">
    <property type="entry name" value="Winged helix' DNA-binding domain"/>
    <property type="match status" value="1"/>
</dbReference>
<dbReference type="Proteomes" id="UP001411173">
    <property type="component" value="Unassembled WGS sequence"/>
</dbReference>
<gene>
    <name evidence="6" type="ORF">AAIG39_13185</name>
</gene>
<dbReference type="InterPro" id="IPR036388">
    <property type="entry name" value="WH-like_DNA-bd_sf"/>
</dbReference>
<dbReference type="PANTHER" id="PTHR30537">
    <property type="entry name" value="HTH-TYPE TRANSCRIPTIONAL REGULATOR"/>
    <property type="match status" value="1"/>
</dbReference>
<dbReference type="SUPFAM" id="SSF53850">
    <property type="entry name" value="Periplasmic binding protein-like II"/>
    <property type="match status" value="1"/>
</dbReference>
<dbReference type="Gene3D" id="1.10.10.10">
    <property type="entry name" value="Winged helix-like DNA-binding domain superfamily/Winged helix DNA-binding domain"/>
    <property type="match status" value="1"/>
</dbReference>
<dbReference type="InterPro" id="IPR000847">
    <property type="entry name" value="LysR_HTH_N"/>
</dbReference>
<sequence>MERISDISLFLRVVDLGSISAAARSENLSLAVASKRIQRLEESLRARLLNRTTRRLYPTPEGELLASQGRPLIEALNALGECLHTSRSEVTGTIRVTMSASFGRLYISPLLAEFQSLHPDVNFVAHLSDEVVDLVKGGYDLAIRIGNLKDSSLVARRIAPNRRVLVASPSYLARRGVPQHPADLATHDGLLMTDADGKRDIWKLITAEQGIFRVKINSKIESNFGELLRDAAVYGRGISLQSVWHVADDLNAGRLQVILPDYPVQESFIHAVTPTRLMQTPRIKAFIDFLQQKFAEPAPWERQSG</sequence>
<dbReference type="EMBL" id="JBCIVJ010000009">
    <property type="protein sequence ID" value="MEN0579957.1"/>
    <property type="molecule type" value="Genomic_DNA"/>
</dbReference>
<organism evidence="6 7">
    <name type="scientific">Phytobacter palmae</name>
    <dbReference type="NCBI Taxonomy" id="1855371"/>
    <lineage>
        <taxon>Bacteria</taxon>
        <taxon>Pseudomonadati</taxon>
        <taxon>Pseudomonadota</taxon>
        <taxon>Gammaproteobacteria</taxon>
        <taxon>Enterobacterales</taxon>
        <taxon>Enterobacteriaceae</taxon>
        <taxon>Phytobacter</taxon>
    </lineage>
</organism>
<dbReference type="Gene3D" id="3.40.190.290">
    <property type="match status" value="1"/>
</dbReference>
<feature type="domain" description="HTH lysR-type" evidence="5">
    <location>
        <begin position="1"/>
        <end position="59"/>
    </location>
</feature>
<keyword evidence="7" id="KW-1185">Reference proteome</keyword>
<dbReference type="CDD" id="cd08422">
    <property type="entry name" value="PBP2_CrgA_like"/>
    <property type="match status" value="1"/>
</dbReference>
<name>A0ABU9V687_9ENTR</name>
<keyword evidence="3" id="KW-0238">DNA-binding</keyword>
<evidence type="ECO:0000256" key="2">
    <source>
        <dbReference type="ARBA" id="ARBA00023015"/>
    </source>
</evidence>
<dbReference type="PROSITE" id="PS50931">
    <property type="entry name" value="HTH_LYSR"/>
    <property type="match status" value="1"/>
</dbReference>